<dbReference type="InterPro" id="IPR032816">
    <property type="entry name" value="VTT_dom"/>
</dbReference>
<accession>A0ABQ4PSW3</accession>
<gene>
    <name evidence="3" type="ORF">PsB1_0248</name>
</gene>
<keyword evidence="1" id="KW-0812">Transmembrane</keyword>
<feature type="transmembrane region" description="Helical" evidence="1">
    <location>
        <begin position="132"/>
        <end position="151"/>
    </location>
</feature>
<keyword evidence="4" id="KW-1185">Reference proteome</keyword>
<proteinExistence type="predicted"/>
<protein>
    <submittedName>
        <fullName evidence="3">Cytochrome b561</fullName>
    </submittedName>
</protein>
<name>A0ABQ4PSW3_9PROT</name>
<feature type="transmembrane region" description="Helical" evidence="1">
    <location>
        <begin position="171"/>
        <end position="190"/>
    </location>
</feature>
<dbReference type="Proteomes" id="UP001161064">
    <property type="component" value="Unassembled WGS sequence"/>
</dbReference>
<evidence type="ECO:0000313" key="3">
    <source>
        <dbReference type="EMBL" id="GIU66094.1"/>
    </source>
</evidence>
<reference evidence="3" key="2">
    <citation type="journal article" date="2023" name="ISME Commun">
        <title>Characterization of a bloom-associated alphaproteobacterial lineage, 'Candidatus Phycosocius': insights into freshwater algal-bacterial interactions.</title>
        <authorList>
            <person name="Tanabe Y."/>
            <person name="Yamaguchi H."/>
            <person name="Yoshida M."/>
            <person name="Kai A."/>
            <person name="Okazaki Y."/>
        </authorList>
    </citation>
    <scope>NUCLEOTIDE SEQUENCE</scope>
    <source>
        <strain evidence="3">BOTRYCO-1</strain>
    </source>
</reference>
<evidence type="ECO:0000259" key="2">
    <source>
        <dbReference type="Pfam" id="PF09335"/>
    </source>
</evidence>
<reference evidence="3" key="1">
    <citation type="submission" date="2021-05" db="EMBL/GenBank/DDBJ databases">
        <authorList>
            <person name="Tanabe Y."/>
        </authorList>
    </citation>
    <scope>NUCLEOTIDE SEQUENCE</scope>
    <source>
        <strain evidence="3">BOTRYCO-1</strain>
    </source>
</reference>
<feature type="domain" description="VTT" evidence="2">
    <location>
        <begin position="36"/>
        <end position="154"/>
    </location>
</feature>
<dbReference type="PANTHER" id="PTHR42709:SF11">
    <property type="entry name" value="DEDA FAMILY PROTEIN"/>
    <property type="match status" value="1"/>
</dbReference>
<evidence type="ECO:0000313" key="4">
    <source>
        <dbReference type="Proteomes" id="UP001161064"/>
    </source>
</evidence>
<feature type="transmembrane region" description="Helical" evidence="1">
    <location>
        <begin position="102"/>
        <end position="120"/>
    </location>
</feature>
<sequence length="193" mass="21166">MLRNLYHKLRALAASDRADRALAGVAFAEASFFPIPPDIMLIPMSATRPERVWRSAAIATFFSVLGGLMGYCIGAFFMDSIGKPLLDLYGYGEKLHLFNEAYAKWGLLIILIKGLTPIPFKLVTIASGLAKFDLLTFILASLLTRGVRFFLVSWLAAQFGPSIEPFIEKQLYWVTGAVAVVLIGGFVLAAQFA</sequence>
<dbReference type="EMBL" id="BPFZ01000001">
    <property type="protein sequence ID" value="GIU66094.1"/>
    <property type="molecule type" value="Genomic_DNA"/>
</dbReference>
<keyword evidence="1" id="KW-1133">Transmembrane helix</keyword>
<evidence type="ECO:0000256" key="1">
    <source>
        <dbReference type="SAM" id="Phobius"/>
    </source>
</evidence>
<dbReference type="Pfam" id="PF09335">
    <property type="entry name" value="VTT_dom"/>
    <property type="match status" value="1"/>
</dbReference>
<keyword evidence="1" id="KW-0472">Membrane</keyword>
<dbReference type="PANTHER" id="PTHR42709">
    <property type="entry name" value="ALKALINE PHOSPHATASE LIKE PROTEIN"/>
    <property type="match status" value="1"/>
</dbReference>
<feature type="transmembrane region" description="Helical" evidence="1">
    <location>
        <begin position="56"/>
        <end position="78"/>
    </location>
</feature>
<dbReference type="InterPro" id="IPR051311">
    <property type="entry name" value="DedA_domain"/>
</dbReference>
<dbReference type="RefSeq" id="WP_284358560.1">
    <property type="nucleotide sequence ID" value="NZ_BPFZ01000001.1"/>
</dbReference>
<comment type="caution">
    <text evidence="3">The sequence shown here is derived from an EMBL/GenBank/DDBJ whole genome shotgun (WGS) entry which is preliminary data.</text>
</comment>
<organism evidence="3 4">
    <name type="scientific">Candidatus Phycosocius spiralis</name>
    <dbReference type="NCBI Taxonomy" id="2815099"/>
    <lineage>
        <taxon>Bacteria</taxon>
        <taxon>Pseudomonadati</taxon>
        <taxon>Pseudomonadota</taxon>
        <taxon>Alphaproteobacteria</taxon>
        <taxon>Caulobacterales</taxon>
        <taxon>Caulobacterales incertae sedis</taxon>
        <taxon>Candidatus Phycosocius</taxon>
    </lineage>
</organism>